<keyword evidence="2" id="KW-0004">4Fe-4S</keyword>
<dbReference type="Proteomes" id="UP001151699">
    <property type="component" value="Chromosome A"/>
</dbReference>
<evidence type="ECO:0000256" key="7">
    <source>
        <dbReference type="ARBA" id="ARBA00023014"/>
    </source>
</evidence>
<evidence type="ECO:0000256" key="4">
    <source>
        <dbReference type="ARBA" id="ARBA00022705"/>
    </source>
</evidence>
<dbReference type="InterPro" id="IPR000560">
    <property type="entry name" value="His_Pase_clade-2"/>
</dbReference>
<gene>
    <name evidence="9" type="primary">Acp2</name>
    <name evidence="9" type="ORF">Bhyg_02964</name>
</gene>
<keyword evidence="6" id="KW-0408">Iron</keyword>
<evidence type="ECO:0000259" key="8">
    <source>
        <dbReference type="Pfam" id="PF04104"/>
    </source>
</evidence>
<dbReference type="Pfam" id="PF00328">
    <property type="entry name" value="His_Phos_2"/>
    <property type="match status" value="1"/>
</dbReference>
<dbReference type="Pfam" id="PF26466">
    <property type="entry name" value="DNA_primase_lrg_N"/>
    <property type="match status" value="1"/>
</dbReference>
<keyword evidence="7" id="KW-0411">Iron-sulfur</keyword>
<keyword evidence="10" id="KW-1185">Reference proteome</keyword>
<evidence type="ECO:0000256" key="5">
    <source>
        <dbReference type="ARBA" id="ARBA00022723"/>
    </source>
</evidence>
<dbReference type="GO" id="GO:0016791">
    <property type="term" value="F:phosphatase activity"/>
    <property type="evidence" value="ECO:0007669"/>
    <property type="project" value="UniProtKB-ARBA"/>
</dbReference>
<evidence type="ECO:0000256" key="6">
    <source>
        <dbReference type="ARBA" id="ARBA00023004"/>
    </source>
</evidence>
<dbReference type="InterPro" id="IPR029033">
    <property type="entry name" value="His_PPase_superfam"/>
</dbReference>
<dbReference type="GO" id="GO:0046872">
    <property type="term" value="F:metal ion binding"/>
    <property type="evidence" value="ECO:0007669"/>
    <property type="project" value="UniProtKB-KW"/>
</dbReference>
<reference evidence="9" key="1">
    <citation type="submission" date="2022-07" db="EMBL/GenBank/DDBJ databases">
        <authorList>
            <person name="Trinca V."/>
            <person name="Uliana J.V.C."/>
            <person name="Torres T.T."/>
            <person name="Ward R.J."/>
            <person name="Monesi N."/>
        </authorList>
    </citation>
    <scope>NUCLEOTIDE SEQUENCE</scope>
    <source>
        <strain evidence="9">HSMRA1968</strain>
        <tissue evidence="9">Whole embryos</tissue>
    </source>
</reference>
<accession>A0A9Q0NCF5</accession>
<evidence type="ECO:0000313" key="10">
    <source>
        <dbReference type="Proteomes" id="UP001151699"/>
    </source>
</evidence>
<sequence length="704" mass="83680">MDFVRRIRKKTSKKKVRSLEQLYKFNVKLYDDPPTKDVELLWLEHSVVERLKVLHILEQIGGKRINNDCCEDWRKRVLIEMKLQKLAGFVNLIELNPNEDPESLLLAREMDYISHFVMRLYFCESDVLRQWFVDREIEFFRLKFHSLSLEEKQNFLEENHLSYRLQNFPELTSETHENDSQNTQFFKVKFTEVLTLVSERKCNMKSGFAYVTDLSSIIETIQRNIIEKGLMATHRMLNKIREDLRIKDLMKTIHNSRPGQDLESMDETLNFIESADFLSTQYFPLCARICHETLREKHHLKYFGRNQYQLFLKGIGVSLQESLNLIERVMKFFGYCQTIRSDHFSYIKFQYNHPNHGFFIVIIQRHIGICSCPPYPTDPYRDESHWPEGFGQLTNEGKRQMYRLGQYLRRRYVNLIDRKYSNKDIYVQSTDFDRTIMSAQACLAGLYPPTDEEKFDDDIMWQPIPVHTVPSHLDYVLSTGRTCPSFEAAHLRFRQTSPEIRRVLTEHASLIAHWARYSGLIILSIDIVSVLYNTLSIEKEQNKPLPEWAERAIQCDSPMKYMAALHFQSYTGNRLLARLKQGHLIKEIMQRFEQKINSFLRPDRKLWLYAAHDLTIVNVLNSLKLFELHLPPYAASVHFELYKTSQNEYYIQIFYRSLEEEYPQPLNIPECGVKCTIRQFYDLYHDIIPGDFDTECRIDYVHFS</sequence>
<comment type="caution">
    <text evidence="9">The sequence shown here is derived from an EMBL/GenBank/DDBJ whole genome shotgun (WGS) entry which is preliminary data.</text>
</comment>
<evidence type="ECO:0000256" key="2">
    <source>
        <dbReference type="ARBA" id="ARBA00022485"/>
    </source>
</evidence>
<keyword evidence="3" id="KW-0639">Primosome</keyword>
<dbReference type="GO" id="GO:0005658">
    <property type="term" value="C:alpha DNA polymerase:primase complex"/>
    <property type="evidence" value="ECO:0007669"/>
    <property type="project" value="TreeGrafter"/>
</dbReference>
<dbReference type="GO" id="GO:0006269">
    <property type="term" value="P:DNA replication, synthesis of primer"/>
    <property type="evidence" value="ECO:0007669"/>
    <property type="project" value="UniProtKB-KW"/>
</dbReference>
<dbReference type="Gene3D" id="3.40.50.1240">
    <property type="entry name" value="Phosphoglycerate mutase-like"/>
    <property type="match status" value="1"/>
</dbReference>
<dbReference type="Pfam" id="PF04104">
    <property type="entry name" value="DNA_primase_lrg"/>
    <property type="match status" value="1"/>
</dbReference>
<dbReference type="PANTHER" id="PTHR10537">
    <property type="entry name" value="DNA PRIMASE LARGE SUBUNIT"/>
    <property type="match status" value="1"/>
</dbReference>
<dbReference type="CDD" id="cd07061">
    <property type="entry name" value="HP_HAP_like"/>
    <property type="match status" value="1"/>
</dbReference>
<dbReference type="InterPro" id="IPR007238">
    <property type="entry name" value="DNA_primase_lsu_euk/arc"/>
</dbReference>
<organism evidence="9 10">
    <name type="scientific">Pseudolycoriella hygida</name>
    <dbReference type="NCBI Taxonomy" id="35572"/>
    <lineage>
        <taxon>Eukaryota</taxon>
        <taxon>Metazoa</taxon>
        <taxon>Ecdysozoa</taxon>
        <taxon>Arthropoda</taxon>
        <taxon>Hexapoda</taxon>
        <taxon>Insecta</taxon>
        <taxon>Pterygota</taxon>
        <taxon>Neoptera</taxon>
        <taxon>Endopterygota</taxon>
        <taxon>Diptera</taxon>
        <taxon>Nematocera</taxon>
        <taxon>Sciaroidea</taxon>
        <taxon>Sciaridae</taxon>
        <taxon>Pseudolycoriella</taxon>
    </lineage>
</organism>
<dbReference type="GO" id="GO:0051539">
    <property type="term" value="F:4 iron, 4 sulfur cluster binding"/>
    <property type="evidence" value="ECO:0007669"/>
    <property type="project" value="UniProtKB-KW"/>
</dbReference>
<evidence type="ECO:0000256" key="1">
    <source>
        <dbReference type="ARBA" id="ARBA00001966"/>
    </source>
</evidence>
<evidence type="ECO:0000313" key="9">
    <source>
        <dbReference type="EMBL" id="KAJ6647741.1"/>
    </source>
</evidence>
<keyword evidence="4" id="KW-0235">DNA replication</keyword>
<dbReference type="OrthoDB" id="10257284at2759"/>
<dbReference type="EMBL" id="WJQU01000001">
    <property type="protein sequence ID" value="KAJ6647741.1"/>
    <property type="molecule type" value="Genomic_DNA"/>
</dbReference>
<dbReference type="Gene3D" id="1.20.930.80">
    <property type="match status" value="1"/>
</dbReference>
<dbReference type="GO" id="GO:0006270">
    <property type="term" value="P:DNA replication initiation"/>
    <property type="evidence" value="ECO:0007669"/>
    <property type="project" value="TreeGrafter"/>
</dbReference>
<protein>
    <submittedName>
        <fullName evidence="9">Lysosomal acid phosphatase</fullName>
    </submittedName>
</protein>
<dbReference type="PANTHER" id="PTHR10537:SF3">
    <property type="entry name" value="DNA PRIMASE LARGE SUBUNIT"/>
    <property type="match status" value="1"/>
</dbReference>
<dbReference type="InterPro" id="IPR058560">
    <property type="entry name" value="DNA_primase_C"/>
</dbReference>
<name>A0A9Q0NCF5_9DIPT</name>
<comment type="cofactor">
    <cofactor evidence="1">
        <name>[4Fe-4S] cluster</name>
        <dbReference type="ChEBI" id="CHEBI:49883"/>
    </cofactor>
</comment>
<dbReference type="SUPFAM" id="SSF53254">
    <property type="entry name" value="Phosphoglycerate mutase-like"/>
    <property type="match status" value="1"/>
</dbReference>
<feature type="domain" description="DNA primase large subunit C-terminal" evidence="8">
    <location>
        <begin position="278"/>
        <end position="352"/>
    </location>
</feature>
<dbReference type="AlphaFoldDB" id="A0A9Q0NCF5"/>
<keyword evidence="5" id="KW-0479">Metal-binding</keyword>
<evidence type="ECO:0000256" key="3">
    <source>
        <dbReference type="ARBA" id="ARBA00022515"/>
    </source>
</evidence>
<proteinExistence type="predicted"/>